<gene>
    <name evidence="2" type="ORF">J1C55_05570</name>
</gene>
<proteinExistence type="predicted"/>
<evidence type="ECO:0000313" key="3">
    <source>
        <dbReference type="Proteomes" id="UP000778797"/>
    </source>
</evidence>
<dbReference type="InterPro" id="IPR011990">
    <property type="entry name" value="TPR-like_helical_dom_sf"/>
</dbReference>
<protein>
    <recommendedName>
        <fullName evidence="4">Cardiolipin synthase N-terminal domain-containing protein</fullName>
    </recommendedName>
</protein>
<dbReference type="SUPFAM" id="SSF48452">
    <property type="entry name" value="TPR-like"/>
    <property type="match status" value="1"/>
</dbReference>
<dbReference type="Proteomes" id="UP000778797">
    <property type="component" value="Unassembled WGS sequence"/>
</dbReference>
<evidence type="ECO:0000256" key="1">
    <source>
        <dbReference type="SAM" id="Phobius"/>
    </source>
</evidence>
<reference evidence="3" key="2">
    <citation type="submission" date="2023-07" db="EMBL/GenBank/DDBJ databases">
        <title>Genome of Winogradskyella sp. E313.</title>
        <authorList>
            <person name="Zhou Y."/>
        </authorList>
    </citation>
    <scope>NUCLEOTIDE SEQUENCE [LARGE SCALE GENOMIC DNA]</scope>
    <source>
        <strain evidence="3">E313</strain>
    </source>
</reference>
<accession>A0ABS8ELH2</accession>
<dbReference type="Gene3D" id="1.25.40.10">
    <property type="entry name" value="Tetratricopeptide repeat domain"/>
    <property type="match status" value="1"/>
</dbReference>
<feature type="transmembrane region" description="Helical" evidence="1">
    <location>
        <begin position="24"/>
        <end position="43"/>
    </location>
</feature>
<keyword evidence="1" id="KW-0472">Membrane</keyword>
<evidence type="ECO:0008006" key="4">
    <source>
        <dbReference type="Google" id="ProtNLM"/>
    </source>
</evidence>
<comment type="caution">
    <text evidence="2">The sequence shown here is derived from an EMBL/GenBank/DDBJ whole genome shotgun (WGS) entry which is preliminary data.</text>
</comment>
<name>A0ABS8ELH2_9FLAO</name>
<sequence length="238" mass="28468">MLYYLIIALKLFCLYHIYKNRKPYFWFFVIFFIPVFGAIFYIITQVLTTRDVDKIQSEITTIINPTKKIKDLERKVEFSNTYANQLELADAYYGINDFNNAIINYNKTLEDTVQDSYYTRQQLVLCYFNIKDYESVLTQVEYIKNKSEFKGSKQQFCYGLALREKGDLEAAEEQLKAIDRPYSNYNERLELAKFYLGNNRKEEAHALLKEIYEESQHMTKPNRRLFKTTIIEVERLLK</sequence>
<keyword evidence="3" id="KW-1185">Reference proteome</keyword>
<organism evidence="2 3">
    <name type="scientific">Winogradskyella immobilis</name>
    <dbReference type="NCBI Taxonomy" id="2816852"/>
    <lineage>
        <taxon>Bacteria</taxon>
        <taxon>Pseudomonadati</taxon>
        <taxon>Bacteroidota</taxon>
        <taxon>Flavobacteriia</taxon>
        <taxon>Flavobacteriales</taxon>
        <taxon>Flavobacteriaceae</taxon>
        <taxon>Winogradskyella</taxon>
    </lineage>
</organism>
<keyword evidence="1" id="KW-0812">Transmembrane</keyword>
<keyword evidence="1" id="KW-1133">Transmembrane helix</keyword>
<reference evidence="3" key="1">
    <citation type="submission" date="2021-03" db="EMBL/GenBank/DDBJ databases">
        <title>Genome of Cognatishimia sp. F0-27.</title>
        <authorList>
            <person name="Ping X."/>
        </authorList>
    </citation>
    <scope>NUCLEOTIDE SEQUENCE [LARGE SCALE GENOMIC DNA]</scope>
    <source>
        <strain evidence="3">E313</strain>
    </source>
</reference>
<evidence type="ECO:0000313" key="2">
    <source>
        <dbReference type="EMBL" id="MCC1484053.1"/>
    </source>
</evidence>
<dbReference type="EMBL" id="JAFMPT010000005">
    <property type="protein sequence ID" value="MCC1484053.1"/>
    <property type="molecule type" value="Genomic_DNA"/>
</dbReference>